<dbReference type="InterPro" id="IPR025713">
    <property type="entry name" value="MotB-like_N_dom"/>
</dbReference>
<feature type="compositionally biased region" description="Polar residues" evidence="8">
    <location>
        <begin position="52"/>
        <end position="68"/>
    </location>
</feature>
<protein>
    <submittedName>
        <fullName evidence="11">Flagellar motor protein MotB</fullName>
    </submittedName>
</protein>
<keyword evidence="11" id="KW-0966">Cell projection</keyword>
<dbReference type="Pfam" id="PF00691">
    <property type="entry name" value="OmpA"/>
    <property type="match status" value="1"/>
</dbReference>
<keyword evidence="11" id="KW-0969">Cilium</keyword>
<evidence type="ECO:0000313" key="11">
    <source>
        <dbReference type="EMBL" id="WFF40119.1"/>
    </source>
</evidence>
<evidence type="ECO:0000313" key="12">
    <source>
        <dbReference type="Proteomes" id="UP001321526"/>
    </source>
</evidence>
<feature type="region of interest" description="Disordered" evidence="8">
    <location>
        <begin position="52"/>
        <end position="71"/>
    </location>
</feature>
<evidence type="ECO:0000256" key="1">
    <source>
        <dbReference type="ARBA" id="ARBA00004162"/>
    </source>
</evidence>
<dbReference type="RefSeq" id="WP_110690099.1">
    <property type="nucleotide sequence ID" value="NZ_CP035631.1"/>
</dbReference>
<evidence type="ECO:0000256" key="5">
    <source>
        <dbReference type="ARBA" id="ARBA00022989"/>
    </source>
</evidence>
<keyword evidence="6 7" id="KW-0472">Membrane</keyword>
<name>A0ABY8FJS7_9GAMM</name>
<proteinExistence type="inferred from homology"/>
<evidence type="ECO:0000256" key="4">
    <source>
        <dbReference type="ARBA" id="ARBA00022692"/>
    </source>
</evidence>
<dbReference type="PROSITE" id="PS51123">
    <property type="entry name" value="OMPA_2"/>
    <property type="match status" value="1"/>
</dbReference>
<comment type="similarity">
    <text evidence="2">Belongs to the MotB family.</text>
</comment>
<dbReference type="SUPFAM" id="SSF103088">
    <property type="entry name" value="OmpA-like"/>
    <property type="match status" value="1"/>
</dbReference>
<dbReference type="InterPro" id="IPR050330">
    <property type="entry name" value="Bact_OuterMem_StrucFunc"/>
</dbReference>
<dbReference type="PANTHER" id="PTHR30329">
    <property type="entry name" value="STATOR ELEMENT OF FLAGELLAR MOTOR COMPLEX"/>
    <property type="match status" value="1"/>
</dbReference>
<comment type="subcellular location">
    <subcellularLocation>
        <location evidence="1">Cell membrane</location>
        <topology evidence="1">Single-pass membrane protein</topology>
    </subcellularLocation>
</comment>
<dbReference type="PRINTS" id="PR01023">
    <property type="entry name" value="NAFLGMOTY"/>
</dbReference>
<evidence type="ECO:0000256" key="6">
    <source>
        <dbReference type="ARBA" id="ARBA00023136"/>
    </source>
</evidence>
<dbReference type="PANTHER" id="PTHR30329:SF21">
    <property type="entry name" value="LIPOPROTEIN YIAD-RELATED"/>
    <property type="match status" value="1"/>
</dbReference>
<dbReference type="CDD" id="cd07185">
    <property type="entry name" value="OmpA_C-like"/>
    <property type="match status" value="1"/>
</dbReference>
<keyword evidence="5 9" id="KW-1133">Transmembrane helix</keyword>
<keyword evidence="4 9" id="KW-0812">Transmembrane</keyword>
<accession>A0ABY8FJS7</accession>
<evidence type="ECO:0000256" key="7">
    <source>
        <dbReference type="PROSITE-ProRule" id="PRU00473"/>
    </source>
</evidence>
<feature type="domain" description="OmpA-like" evidence="10">
    <location>
        <begin position="95"/>
        <end position="215"/>
    </location>
</feature>
<dbReference type="Pfam" id="PF13677">
    <property type="entry name" value="MotB_plug"/>
    <property type="match status" value="1"/>
</dbReference>
<dbReference type="Gene3D" id="3.30.1330.60">
    <property type="entry name" value="OmpA-like domain"/>
    <property type="match status" value="1"/>
</dbReference>
<evidence type="ECO:0000256" key="9">
    <source>
        <dbReference type="SAM" id="Phobius"/>
    </source>
</evidence>
<evidence type="ECO:0000256" key="8">
    <source>
        <dbReference type="SAM" id="MobiDB-lite"/>
    </source>
</evidence>
<dbReference type="Proteomes" id="UP001321526">
    <property type="component" value="Chromosome"/>
</dbReference>
<reference evidence="11 12" key="1">
    <citation type="submission" date="2019-01" db="EMBL/GenBank/DDBJ databases">
        <title>Genome sequence of Salinicola endophyticus REST5.</title>
        <authorList>
            <person name="Nascimento F.X."/>
        </authorList>
    </citation>
    <scope>NUCLEOTIDE SEQUENCE [LARGE SCALE GENOMIC DNA]</scope>
    <source>
        <strain evidence="11 12">REST5</strain>
    </source>
</reference>
<dbReference type="InterPro" id="IPR036737">
    <property type="entry name" value="OmpA-like_sf"/>
</dbReference>
<dbReference type="EMBL" id="CP035631">
    <property type="protein sequence ID" value="WFF40119.1"/>
    <property type="molecule type" value="Genomic_DNA"/>
</dbReference>
<keyword evidence="12" id="KW-1185">Reference proteome</keyword>
<dbReference type="InterPro" id="IPR006665">
    <property type="entry name" value="OmpA-like"/>
</dbReference>
<gene>
    <name evidence="11" type="ORF">EVC62_00665</name>
</gene>
<evidence type="ECO:0000259" key="10">
    <source>
        <dbReference type="PROSITE" id="PS51123"/>
    </source>
</evidence>
<keyword evidence="11" id="KW-0282">Flagellum</keyword>
<organism evidence="11 12">
    <name type="scientific">Salinicola endophyticus</name>
    <dbReference type="NCBI Taxonomy" id="1949083"/>
    <lineage>
        <taxon>Bacteria</taxon>
        <taxon>Pseudomonadati</taxon>
        <taxon>Pseudomonadota</taxon>
        <taxon>Gammaproteobacteria</taxon>
        <taxon>Oceanospirillales</taxon>
        <taxon>Halomonadaceae</taxon>
        <taxon>Salinicola</taxon>
    </lineage>
</organism>
<evidence type="ECO:0000256" key="3">
    <source>
        <dbReference type="ARBA" id="ARBA00022475"/>
    </source>
</evidence>
<sequence length="222" mass="23333">MHQREMQNLLTPPVAAGAEDEGWLTSYLDVLTLLLTLFVLLLSLIPRGESQATQAGGKNTAASVSSPSGLKPLNDGLDPRLAGIKIPGVHVMKGQQGITLRIDDDLLFPSGRATLTAGGRDVLASLVADLEAFEGEISVEGHTDDVPISTPRFPSNWDLSAARAIAVVRYLAARGIADTRLRAIGYGATRPTADNATAAGRAANRRVDILLHRPVAGSAAAR</sequence>
<feature type="transmembrane region" description="Helical" evidence="9">
    <location>
        <begin position="27"/>
        <end position="45"/>
    </location>
</feature>
<keyword evidence="3" id="KW-1003">Cell membrane</keyword>
<evidence type="ECO:0000256" key="2">
    <source>
        <dbReference type="ARBA" id="ARBA00008914"/>
    </source>
</evidence>